<dbReference type="RefSeq" id="WP_017041305.1">
    <property type="nucleotide sequence ID" value="NZ_AJYQ02000002.1"/>
</dbReference>
<dbReference type="AlphaFoldDB" id="A0A1E5BK74"/>
<proteinExistence type="predicted"/>
<reference evidence="1 2" key="1">
    <citation type="journal article" date="2012" name="Science">
        <title>Ecological populations of bacteria act as socially cohesive units of antibiotic production and resistance.</title>
        <authorList>
            <person name="Cordero O.X."/>
            <person name="Wildschutte H."/>
            <person name="Kirkup B."/>
            <person name="Proehl S."/>
            <person name="Ngo L."/>
            <person name="Hussain F."/>
            <person name="Le Roux F."/>
            <person name="Mincer T."/>
            <person name="Polz M.F."/>
        </authorList>
    </citation>
    <scope>NUCLEOTIDE SEQUENCE [LARGE SCALE GENOMIC DNA]</scope>
    <source>
        <strain evidence="1 2">ZF-129</strain>
    </source>
</reference>
<accession>A0A1E5BK74</accession>
<dbReference type="EMBL" id="AJYQ02000002">
    <property type="protein sequence ID" value="OEE38308.1"/>
    <property type="molecule type" value="Genomic_DNA"/>
</dbReference>
<organism evidence="1 2">
    <name type="scientific">Vibrio genomosp. F10 str. ZF-129</name>
    <dbReference type="NCBI Taxonomy" id="1187848"/>
    <lineage>
        <taxon>Bacteria</taxon>
        <taxon>Pseudomonadati</taxon>
        <taxon>Pseudomonadota</taxon>
        <taxon>Gammaproteobacteria</taxon>
        <taxon>Vibrionales</taxon>
        <taxon>Vibrionaceae</taxon>
        <taxon>Vibrio</taxon>
    </lineage>
</organism>
<dbReference type="Proteomes" id="UP000094741">
    <property type="component" value="Unassembled WGS sequence"/>
</dbReference>
<gene>
    <name evidence="1" type="ORF">A1QO_02705</name>
</gene>
<evidence type="ECO:0000313" key="2">
    <source>
        <dbReference type="Proteomes" id="UP000094741"/>
    </source>
</evidence>
<name>A0A1E5BK74_9VIBR</name>
<protein>
    <submittedName>
        <fullName evidence="1">Uncharacterized protein</fullName>
    </submittedName>
</protein>
<sequence length="163" mass="18650">MRKEPFDIPTINNHKEALAIFLGIDSNIVSVHETDFDRIEDAGITGNLGSQIHTFRFEDCQYFVGSKNTGLKGDELITFNSSLWQVLKFNSDTPYCRFNDKTVMNHLQTLITNQQQVVDIDQPQQTITIKSGDIYSEWRYASHVPEDISSYYLVGLLTTITCY</sequence>
<evidence type="ECO:0000313" key="1">
    <source>
        <dbReference type="EMBL" id="OEE38308.1"/>
    </source>
</evidence>
<comment type="caution">
    <text evidence="1">The sequence shown here is derived from an EMBL/GenBank/DDBJ whole genome shotgun (WGS) entry which is preliminary data.</text>
</comment>